<name>A0ACC0X236_9ROSI</name>
<evidence type="ECO:0000313" key="2">
    <source>
        <dbReference type="Proteomes" id="UP001163603"/>
    </source>
</evidence>
<dbReference type="Proteomes" id="UP001163603">
    <property type="component" value="Chromosome 14"/>
</dbReference>
<accession>A0ACC0X236</accession>
<organism evidence="1 2">
    <name type="scientific">Pistacia integerrima</name>
    <dbReference type="NCBI Taxonomy" id="434235"/>
    <lineage>
        <taxon>Eukaryota</taxon>
        <taxon>Viridiplantae</taxon>
        <taxon>Streptophyta</taxon>
        <taxon>Embryophyta</taxon>
        <taxon>Tracheophyta</taxon>
        <taxon>Spermatophyta</taxon>
        <taxon>Magnoliopsida</taxon>
        <taxon>eudicotyledons</taxon>
        <taxon>Gunneridae</taxon>
        <taxon>Pentapetalae</taxon>
        <taxon>rosids</taxon>
        <taxon>malvids</taxon>
        <taxon>Sapindales</taxon>
        <taxon>Anacardiaceae</taxon>
        <taxon>Pistacia</taxon>
    </lineage>
</organism>
<proteinExistence type="predicted"/>
<reference evidence="2" key="1">
    <citation type="journal article" date="2023" name="G3 (Bethesda)">
        <title>Genome assembly and association tests identify interacting loci associated with vigor, precocity, and sex in interspecific pistachio rootstocks.</title>
        <authorList>
            <person name="Palmer W."/>
            <person name="Jacygrad E."/>
            <person name="Sagayaradj S."/>
            <person name="Cavanaugh K."/>
            <person name="Han R."/>
            <person name="Bertier L."/>
            <person name="Beede B."/>
            <person name="Kafkas S."/>
            <person name="Golino D."/>
            <person name="Preece J."/>
            <person name="Michelmore R."/>
        </authorList>
    </citation>
    <scope>NUCLEOTIDE SEQUENCE [LARGE SCALE GENOMIC DNA]</scope>
</reference>
<gene>
    <name evidence="1" type="ORF">Pint_33475</name>
</gene>
<sequence length="156" mass="17834">MVILLVMTYTTRFLVYHCPVILSKIAIFMEVENLGKFGRRKNPVSAKEFAGKLVGVLGRVKTLPKKFKITGLLGIRKDFGMKKKKGQNMMESGLCMNTHYWVKISLFSVDAMMPCWKCIKDSSLQVCVWKAAEGYMQQYWFNVHGSVFVIMCCLVT</sequence>
<evidence type="ECO:0000313" key="1">
    <source>
        <dbReference type="EMBL" id="KAJ0009706.1"/>
    </source>
</evidence>
<protein>
    <submittedName>
        <fullName evidence="1">Uncharacterized protein</fullName>
    </submittedName>
</protein>
<comment type="caution">
    <text evidence="1">The sequence shown here is derived from an EMBL/GenBank/DDBJ whole genome shotgun (WGS) entry which is preliminary data.</text>
</comment>
<dbReference type="EMBL" id="CM047749">
    <property type="protein sequence ID" value="KAJ0009706.1"/>
    <property type="molecule type" value="Genomic_DNA"/>
</dbReference>
<keyword evidence="2" id="KW-1185">Reference proteome</keyword>